<name>A0A3B0YKR9_9ZZZZ</name>
<dbReference type="SUPFAM" id="SSF54611">
    <property type="entry name" value="SecB-like"/>
    <property type="match status" value="1"/>
</dbReference>
<accession>A0A3B0YKR9</accession>
<dbReference type="NCBIfam" id="NF004393">
    <property type="entry name" value="PRK05751.1-4"/>
    <property type="match status" value="1"/>
</dbReference>
<dbReference type="Pfam" id="PF02556">
    <property type="entry name" value="SecB"/>
    <property type="match status" value="1"/>
</dbReference>
<protein>
    <submittedName>
        <fullName evidence="1">Protein-export protein SecB (Maintains pre-export unfolded state)</fullName>
    </submittedName>
</protein>
<dbReference type="AlphaFoldDB" id="A0A3B0YKR9"/>
<dbReference type="NCBIfam" id="TIGR00809">
    <property type="entry name" value="secB"/>
    <property type="match status" value="1"/>
</dbReference>
<gene>
    <name evidence="1" type="ORF">MNBD_GAMMA09-1922</name>
</gene>
<dbReference type="InterPro" id="IPR035958">
    <property type="entry name" value="SecB-like_sf"/>
</dbReference>
<proteinExistence type="inferred from homology"/>
<dbReference type="EMBL" id="UOFI01000140">
    <property type="protein sequence ID" value="VAW68946.1"/>
    <property type="molecule type" value="Genomic_DNA"/>
</dbReference>
<dbReference type="PANTHER" id="PTHR36918:SF1">
    <property type="entry name" value="PROTEIN-EXPORT PROTEIN SECB"/>
    <property type="match status" value="1"/>
</dbReference>
<reference evidence="1" key="1">
    <citation type="submission" date="2018-06" db="EMBL/GenBank/DDBJ databases">
        <authorList>
            <person name="Zhirakovskaya E."/>
        </authorList>
    </citation>
    <scope>NUCLEOTIDE SEQUENCE</scope>
</reference>
<dbReference type="GO" id="GO:0051262">
    <property type="term" value="P:protein tetramerization"/>
    <property type="evidence" value="ECO:0007669"/>
    <property type="project" value="InterPro"/>
</dbReference>
<dbReference type="InterPro" id="IPR003708">
    <property type="entry name" value="SecB"/>
</dbReference>
<organism evidence="1">
    <name type="scientific">hydrothermal vent metagenome</name>
    <dbReference type="NCBI Taxonomy" id="652676"/>
    <lineage>
        <taxon>unclassified sequences</taxon>
        <taxon>metagenomes</taxon>
        <taxon>ecological metagenomes</taxon>
    </lineage>
</organism>
<evidence type="ECO:0000313" key="1">
    <source>
        <dbReference type="EMBL" id="VAW68946.1"/>
    </source>
</evidence>
<dbReference type="GO" id="GO:0051082">
    <property type="term" value="F:unfolded protein binding"/>
    <property type="evidence" value="ECO:0007669"/>
    <property type="project" value="InterPro"/>
</dbReference>
<dbReference type="PRINTS" id="PR01594">
    <property type="entry name" value="SECBCHAPRONE"/>
</dbReference>
<dbReference type="GO" id="GO:0015031">
    <property type="term" value="P:protein transport"/>
    <property type="evidence" value="ECO:0007669"/>
    <property type="project" value="InterPro"/>
</dbReference>
<sequence>MSEEQSQQQFAIQKIYIKDVSFESPNAPGVFQDGEWKPEVNVQINTEGKVLADELHEVTLTVTVTAKQKENTAFLVEVKQSGIFQMSGFEQEQMNGMLGAYCPEVLFPYAREAISDLVTKGGFPQMLLAPVNFNALYMQHQQQQAEGQTAAETAH</sequence>
<dbReference type="HAMAP" id="MF_00821">
    <property type="entry name" value="SecB"/>
    <property type="match status" value="1"/>
</dbReference>
<dbReference type="NCBIfam" id="NF004394">
    <property type="entry name" value="PRK05751.1-5"/>
    <property type="match status" value="1"/>
</dbReference>
<dbReference type="Gene3D" id="3.10.420.10">
    <property type="entry name" value="SecB-like"/>
    <property type="match status" value="1"/>
</dbReference>
<dbReference type="NCBIfam" id="NF004392">
    <property type="entry name" value="PRK05751.1-3"/>
    <property type="match status" value="1"/>
</dbReference>
<dbReference type="PANTHER" id="PTHR36918">
    <property type="match status" value="1"/>
</dbReference>